<evidence type="ECO:0000313" key="1">
    <source>
        <dbReference type="EMBL" id="MCX5616765.1"/>
    </source>
</evidence>
<accession>A0ABT3WCE8</accession>
<organism evidence="1 2">
    <name type="scientific">Bombella dulcis</name>
    <dbReference type="NCBI Taxonomy" id="2967339"/>
    <lineage>
        <taxon>Bacteria</taxon>
        <taxon>Pseudomonadati</taxon>
        <taxon>Pseudomonadota</taxon>
        <taxon>Alphaproteobacteria</taxon>
        <taxon>Acetobacterales</taxon>
        <taxon>Acetobacteraceae</taxon>
        <taxon>Bombella</taxon>
    </lineage>
</organism>
<reference evidence="1" key="1">
    <citation type="submission" date="2022-07" db="EMBL/GenBank/DDBJ databases">
        <title>Bombella genomes.</title>
        <authorList>
            <person name="Harer L."/>
            <person name="Styblova S."/>
            <person name="Ehrmann M."/>
        </authorList>
    </citation>
    <scope>NUCLEOTIDE SEQUENCE</scope>
    <source>
        <strain evidence="1">TMW 2.2559</strain>
    </source>
</reference>
<evidence type="ECO:0000313" key="2">
    <source>
        <dbReference type="Proteomes" id="UP001165633"/>
    </source>
</evidence>
<dbReference type="Proteomes" id="UP001165633">
    <property type="component" value="Unassembled WGS sequence"/>
</dbReference>
<keyword evidence="2" id="KW-1185">Reference proteome</keyword>
<dbReference type="EMBL" id="JANIDV010000004">
    <property type="protein sequence ID" value="MCX5616765.1"/>
    <property type="molecule type" value="Genomic_DNA"/>
</dbReference>
<name>A0ABT3WCE8_9PROT</name>
<sequence length="90" mass="10078">MANNKGLATGFPQRGQATVTTLFFPEERALSFRSMITMTARERSIASVAAPLAYNIQNWAEEWFNLPQHNLLNVSPESDLDNAARFLSSF</sequence>
<proteinExistence type="predicted"/>
<dbReference type="RefSeq" id="WP_266127738.1">
    <property type="nucleotide sequence ID" value="NZ_JANIDV010000004.1"/>
</dbReference>
<gene>
    <name evidence="1" type="ORF">NQF87_07245</name>
</gene>
<comment type="caution">
    <text evidence="1">The sequence shown here is derived from an EMBL/GenBank/DDBJ whole genome shotgun (WGS) entry which is preliminary data.</text>
</comment>
<protein>
    <submittedName>
        <fullName evidence="1">Uncharacterized protein</fullName>
    </submittedName>
</protein>